<feature type="domain" description="WH2" evidence="2">
    <location>
        <begin position="52"/>
        <end position="69"/>
    </location>
</feature>
<name>A0A2M4C4B3_9DIPT</name>
<evidence type="ECO:0000256" key="1">
    <source>
        <dbReference type="SAM" id="MobiDB-lite"/>
    </source>
</evidence>
<proteinExistence type="predicted"/>
<evidence type="ECO:0000259" key="2">
    <source>
        <dbReference type="PROSITE" id="PS51082"/>
    </source>
</evidence>
<feature type="compositionally biased region" description="Pro residues" evidence="1">
    <location>
        <begin position="1"/>
        <end position="14"/>
    </location>
</feature>
<sequence length="104" mass="10911">MTPPPPPPPPPTTPGTPMGAPMAASNGHVSPPPPPPSVPVPASPLKGPANDHNDQLMAAIRAGITLNPTKTNDRSTPGFIQRSNVSVQHKRWWSYTSLRGLSVD</sequence>
<dbReference type="GO" id="GO:0003779">
    <property type="term" value="F:actin binding"/>
    <property type="evidence" value="ECO:0007669"/>
    <property type="project" value="InterPro"/>
</dbReference>
<dbReference type="PROSITE" id="PS51082">
    <property type="entry name" value="WH2"/>
    <property type="match status" value="1"/>
</dbReference>
<dbReference type="EMBL" id="GGFJ01011009">
    <property type="protein sequence ID" value="MBW60150.1"/>
    <property type="molecule type" value="Transcribed_RNA"/>
</dbReference>
<dbReference type="Pfam" id="PF02205">
    <property type="entry name" value="WH2"/>
    <property type="match status" value="1"/>
</dbReference>
<protein>
    <submittedName>
        <fullName evidence="3">Putative actin cytoskeleton-regulatory complex protein pan1</fullName>
    </submittedName>
</protein>
<feature type="region of interest" description="Disordered" evidence="1">
    <location>
        <begin position="1"/>
        <end position="54"/>
    </location>
</feature>
<organism evidence="3">
    <name type="scientific">Anopheles marajoara</name>
    <dbReference type="NCBI Taxonomy" id="58244"/>
    <lineage>
        <taxon>Eukaryota</taxon>
        <taxon>Metazoa</taxon>
        <taxon>Ecdysozoa</taxon>
        <taxon>Arthropoda</taxon>
        <taxon>Hexapoda</taxon>
        <taxon>Insecta</taxon>
        <taxon>Pterygota</taxon>
        <taxon>Neoptera</taxon>
        <taxon>Endopterygota</taxon>
        <taxon>Diptera</taxon>
        <taxon>Nematocera</taxon>
        <taxon>Culicoidea</taxon>
        <taxon>Culicidae</taxon>
        <taxon>Anophelinae</taxon>
        <taxon>Anopheles</taxon>
    </lineage>
</organism>
<feature type="compositionally biased region" description="Pro residues" evidence="1">
    <location>
        <begin position="30"/>
        <end position="42"/>
    </location>
</feature>
<dbReference type="AlphaFoldDB" id="A0A2M4C4B3"/>
<evidence type="ECO:0000313" key="3">
    <source>
        <dbReference type="EMBL" id="MBW60150.1"/>
    </source>
</evidence>
<dbReference type="InterPro" id="IPR003124">
    <property type="entry name" value="WH2_dom"/>
</dbReference>
<reference evidence="3" key="1">
    <citation type="submission" date="2018-01" db="EMBL/GenBank/DDBJ databases">
        <title>An insight into the sialome of Amazonian anophelines.</title>
        <authorList>
            <person name="Ribeiro J.M."/>
            <person name="Scarpassa V."/>
            <person name="Calvo E."/>
        </authorList>
    </citation>
    <scope>NUCLEOTIDE SEQUENCE</scope>
    <source>
        <tissue evidence="3">Salivary glands</tissue>
    </source>
</reference>
<accession>A0A2M4C4B3</accession>
<feature type="compositionally biased region" description="Low complexity" evidence="1">
    <location>
        <begin position="15"/>
        <end position="24"/>
    </location>
</feature>